<reference evidence="1 2" key="1">
    <citation type="submission" date="2018-12" db="EMBL/GenBank/DDBJ databases">
        <title>Complete genome of Salmonella siphophage Season12.</title>
        <authorList>
            <person name="Xie Y."/>
            <person name="O'Leary C.J."/>
            <person name="Liu M."/>
            <person name="Gill J.J."/>
        </authorList>
    </citation>
    <scope>NUCLEOTIDE SEQUENCE [LARGE SCALE GENOMIC DNA]</scope>
</reference>
<protein>
    <submittedName>
        <fullName evidence="1">Uncharacterized protein</fullName>
    </submittedName>
</protein>
<name>A0A3Q9R7X8_9CAUD</name>
<dbReference type="EMBL" id="MK286578">
    <property type="protein sequence ID" value="AZV00148.1"/>
    <property type="molecule type" value="Genomic_DNA"/>
</dbReference>
<accession>A0A3Q9R7X8</accession>
<organism evidence="1 2">
    <name type="scientific">Salmonella phage Season12</name>
    <dbReference type="NCBI Taxonomy" id="2500556"/>
    <lineage>
        <taxon>Viruses</taxon>
        <taxon>Duplodnaviria</taxon>
        <taxon>Heunggongvirae</taxon>
        <taxon>Uroviricota</taxon>
        <taxon>Caudoviricetes</taxon>
        <taxon>Casjensviridae</taxon>
        <taxon>Chivirus</taxon>
        <taxon>Chivirus FSLSP030</taxon>
    </lineage>
</organism>
<gene>
    <name evidence="1" type="ORF">CPT_Season12_066</name>
</gene>
<evidence type="ECO:0000313" key="1">
    <source>
        <dbReference type="EMBL" id="AZV00148.1"/>
    </source>
</evidence>
<dbReference type="Proteomes" id="UP000287741">
    <property type="component" value="Segment"/>
</dbReference>
<sequence>MGGGYDMVGTVFAEWLCANYQQRLLTIKDRASHVFPIDGAPYPANNPDSLYGMRYHEKDDRICIDGACGLDCVLRIAELIGLNIEREYIAKGRRRGETIGWFIFEI</sequence>
<proteinExistence type="predicted"/>
<evidence type="ECO:0000313" key="2">
    <source>
        <dbReference type="Proteomes" id="UP000287741"/>
    </source>
</evidence>